<dbReference type="Gene3D" id="3.20.20.450">
    <property type="entry name" value="EAL domain"/>
    <property type="match status" value="1"/>
</dbReference>
<dbReference type="InterPro" id="IPR035965">
    <property type="entry name" value="PAS-like_dom_sf"/>
</dbReference>
<feature type="domain" description="EAL" evidence="3">
    <location>
        <begin position="444"/>
        <end position="692"/>
    </location>
</feature>
<dbReference type="Gene3D" id="3.30.450.20">
    <property type="entry name" value="PAS domain"/>
    <property type="match status" value="1"/>
</dbReference>
<dbReference type="RefSeq" id="WP_194035396.1">
    <property type="nucleotide sequence ID" value="NZ_CP063657.1"/>
</dbReference>
<dbReference type="InterPro" id="IPR000014">
    <property type="entry name" value="PAS"/>
</dbReference>
<dbReference type="CDD" id="cd01949">
    <property type="entry name" value="GGDEF"/>
    <property type="match status" value="1"/>
</dbReference>
<dbReference type="SMART" id="SM00267">
    <property type="entry name" value="GGDEF"/>
    <property type="match status" value="1"/>
</dbReference>
<proteinExistence type="predicted"/>
<dbReference type="InterPro" id="IPR000160">
    <property type="entry name" value="GGDEF_dom"/>
</dbReference>
<evidence type="ECO:0000313" key="6">
    <source>
        <dbReference type="Proteomes" id="UP000593932"/>
    </source>
</evidence>
<dbReference type="InterPro" id="IPR035919">
    <property type="entry name" value="EAL_sf"/>
</dbReference>
<dbReference type="PROSITE" id="PS50883">
    <property type="entry name" value="EAL"/>
    <property type="match status" value="1"/>
</dbReference>
<dbReference type="InterPro" id="IPR001633">
    <property type="entry name" value="EAL_dom"/>
</dbReference>
<dbReference type="CDD" id="cd01948">
    <property type="entry name" value="EAL"/>
    <property type="match status" value="1"/>
</dbReference>
<dbReference type="NCBIfam" id="TIGR00229">
    <property type="entry name" value="sensory_box"/>
    <property type="match status" value="1"/>
</dbReference>
<dbReference type="Proteomes" id="UP000593932">
    <property type="component" value="Chromosome"/>
</dbReference>
<name>A0A7S6UM93_9GAMM</name>
<evidence type="ECO:0000259" key="3">
    <source>
        <dbReference type="PROSITE" id="PS50883"/>
    </source>
</evidence>
<dbReference type="PROSITE" id="PS50112">
    <property type="entry name" value="PAS"/>
    <property type="match status" value="1"/>
</dbReference>
<feature type="domain" description="PAS" evidence="2">
    <location>
        <begin position="164"/>
        <end position="214"/>
    </location>
</feature>
<gene>
    <name evidence="5" type="ORF">INQ42_04975</name>
</gene>
<dbReference type="InterPro" id="IPR029787">
    <property type="entry name" value="Nucleotide_cyclase"/>
</dbReference>
<dbReference type="InterPro" id="IPR011006">
    <property type="entry name" value="CheY-like_superfamily"/>
</dbReference>
<evidence type="ECO:0000313" key="5">
    <source>
        <dbReference type="EMBL" id="QOW22917.1"/>
    </source>
</evidence>
<reference evidence="5 6" key="1">
    <citation type="submission" date="2020-10" db="EMBL/GenBank/DDBJ databases">
        <title>complete genome sequencing of Lysobacter sp. H23M41.</title>
        <authorList>
            <person name="Bae J.-W."/>
            <person name="Lee S.-Y."/>
        </authorList>
    </citation>
    <scope>NUCLEOTIDE SEQUENCE [LARGE SCALE GENOMIC DNA]</scope>
    <source>
        <strain evidence="5 6">H23M41</strain>
    </source>
</reference>
<dbReference type="EMBL" id="CP063657">
    <property type="protein sequence ID" value="QOW22917.1"/>
    <property type="molecule type" value="Genomic_DNA"/>
</dbReference>
<dbReference type="Pfam" id="PF00990">
    <property type="entry name" value="GGDEF"/>
    <property type="match status" value="1"/>
</dbReference>
<dbReference type="SMART" id="SM00091">
    <property type="entry name" value="PAS"/>
    <property type="match status" value="1"/>
</dbReference>
<dbReference type="CDD" id="cd00130">
    <property type="entry name" value="PAS"/>
    <property type="match status" value="1"/>
</dbReference>
<dbReference type="InterPro" id="IPR013767">
    <property type="entry name" value="PAS_fold"/>
</dbReference>
<accession>A0A7S6UM93</accession>
<dbReference type="SMART" id="SM00052">
    <property type="entry name" value="EAL"/>
    <property type="match status" value="1"/>
</dbReference>
<sequence length="692" mass="76359">MQLGKDKTLRLMIVDDSVDDAEAIANTLRNSGIAVRPSRPETADALAGLLATQPMDLLLVARSSQAIPLEQVVAQVGSSGKDLPMVAMVETMDAEQMLQMSNLGIHATVLRDQPAHMEAVIRREWSDLEARRALRRLESQVRETERRCDALIDSSRDPIAYVHEGMHIRANSAYLEIFGFESFEDIEGMSLLDLIAPQHIDEFRDLLKRLGKGEAPPPRHEIEARTLDGTGFPAVMEFTSASYEGEACQQVVLRRQELDPELAREVEELRHRDQVTGLLNRASFLRTLEDAVTDAARDAGRQGFLLVEPDHYAHLLQDIGLDAADELIAACAKRLQSALGENDIAARFGEHQFAVLRPDSDYHDTTALAESIRAAFANHVLETEAHSLTATVSIGGVQIGQKIASVTEVLGKAHETVQANLAVGGNRIDIFDPGAVDRAEQERIEAWVTRIRDAIDGDRFTLHYQPLIGLHGEPIEIYDAYLRMLGEHGELVPPPAFLPIAEEHGLLWEIDRWVVGKAIDAIGARMKAGHRTTLMVRISEVSLQDDSLAQHVAERLAKFEADGALLVLQLPESKVFTHLKAAKDFQQQMARLGVRVGLEQFGSGLNSFQLLSHFDAAFLKLDRSYMEDLPANPEYQARIREIAAKARETGPQTIAEFVQDAASMSVLFAAGIDYAQGQFLAAAGPEMDYTFG</sequence>
<keyword evidence="1" id="KW-0175">Coiled coil</keyword>
<dbReference type="SUPFAM" id="SSF52172">
    <property type="entry name" value="CheY-like"/>
    <property type="match status" value="1"/>
</dbReference>
<feature type="domain" description="GGDEF" evidence="4">
    <location>
        <begin position="300"/>
        <end position="433"/>
    </location>
</feature>
<dbReference type="Gene3D" id="3.30.70.270">
    <property type="match status" value="1"/>
</dbReference>
<dbReference type="PANTHER" id="PTHR33121:SF79">
    <property type="entry name" value="CYCLIC DI-GMP PHOSPHODIESTERASE PDED-RELATED"/>
    <property type="match status" value="1"/>
</dbReference>
<dbReference type="PANTHER" id="PTHR33121">
    <property type="entry name" value="CYCLIC DI-GMP PHOSPHODIESTERASE PDEF"/>
    <property type="match status" value="1"/>
</dbReference>
<dbReference type="SUPFAM" id="SSF55785">
    <property type="entry name" value="PYP-like sensor domain (PAS domain)"/>
    <property type="match status" value="1"/>
</dbReference>
<dbReference type="Pfam" id="PF00989">
    <property type="entry name" value="PAS"/>
    <property type="match status" value="1"/>
</dbReference>
<dbReference type="InterPro" id="IPR043128">
    <property type="entry name" value="Rev_trsase/Diguanyl_cyclase"/>
</dbReference>
<evidence type="ECO:0000259" key="2">
    <source>
        <dbReference type="PROSITE" id="PS50112"/>
    </source>
</evidence>
<dbReference type="SUPFAM" id="SSF55073">
    <property type="entry name" value="Nucleotide cyclase"/>
    <property type="match status" value="1"/>
</dbReference>
<dbReference type="NCBIfam" id="TIGR00254">
    <property type="entry name" value="GGDEF"/>
    <property type="match status" value="1"/>
</dbReference>
<dbReference type="PROSITE" id="PS50887">
    <property type="entry name" value="GGDEF"/>
    <property type="match status" value="1"/>
</dbReference>
<feature type="coiled-coil region" evidence="1">
    <location>
        <begin position="127"/>
        <end position="154"/>
    </location>
</feature>
<evidence type="ECO:0000256" key="1">
    <source>
        <dbReference type="SAM" id="Coils"/>
    </source>
</evidence>
<protein>
    <submittedName>
        <fullName evidence="5">EAL domain-containing protein</fullName>
    </submittedName>
</protein>
<dbReference type="Pfam" id="PF00563">
    <property type="entry name" value="EAL"/>
    <property type="match status" value="1"/>
</dbReference>
<keyword evidence="6" id="KW-1185">Reference proteome</keyword>
<organism evidence="5 6">
    <name type="scientific">Novilysobacter avium</name>
    <dbReference type="NCBI Taxonomy" id="2781023"/>
    <lineage>
        <taxon>Bacteria</taxon>
        <taxon>Pseudomonadati</taxon>
        <taxon>Pseudomonadota</taxon>
        <taxon>Gammaproteobacteria</taxon>
        <taxon>Lysobacterales</taxon>
        <taxon>Lysobacteraceae</taxon>
        <taxon>Novilysobacter</taxon>
    </lineage>
</organism>
<evidence type="ECO:0000259" key="4">
    <source>
        <dbReference type="PROSITE" id="PS50887"/>
    </source>
</evidence>
<dbReference type="SUPFAM" id="SSF141868">
    <property type="entry name" value="EAL domain-like"/>
    <property type="match status" value="1"/>
</dbReference>
<dbReference type="InterPro" id="IPR050706">
    <property type="entry name" value="Cyclic-di-GMP_PDE-like"/>
</dbReference>